<evidence type="ECO:0000256" key="1">
    <source>
        <dbReference type="SAM" id="MobiDB-lite"/>
    </source>
</evidence>
<name>A0A975TY88_9RHOB</name>
<accession>A0A975TY88</accession>
<keyword evidence="3" id="KW-1185">Reference proteome</keyword>
<gene>
    <name evidence="2" type="ORF">KUL25_09750</name>
</gene>
<organism evidence="2">
    <name type="scientific">Gymnodinialimonas phycosphaerae</name>
    <dbReference type="NCBI Taxonomy" id="2841589"/>
    <lineage>
        <taxon>Bacteria</taxon>
        <taxon>Pseudomonadati</taxon>
        <taxon>Pseudomonadota</taxon>
        <taxon>Alphaproteobacteria</taxon>
        <taxon>Rhodobacterales</taxon>
        <taxon>Paracoccaceae</taxon>
        <taxon>Gymnodinialimonas</taxon>
    </lineage>
</organism>
<evidence type="ECO:0000313" key="2">
    <source>
        <dbReference type="EMBL" id="QXL89757.1"/>
    </source>
</evidence>
<dbReference type="EMBL" id="CP078073">
    <property type="protein sequence ID" value="QXL89757.1"/>
    <property type="molecule type" value="Genomic_DNA"/>
</dbReference>
<feature type="region of interest" description="Disordered" evidence="1">
    <location>
        <begin position="48"/>
        <end position="88"/>
    </location>
</feature>
<evidence type="ECO:0000313" key="3">
    <source>
        <dbReference type="Proteomes" id="UP000693972"/>
    </source>
</evidence>
<proteinExistence type="predicted"/>
<dbReference type="EMBL" id="JAIMBW010000001">
    <property type="protein sequence ID" value="MBY4893046.1"/>
    <property type="molecule type" value="Genomic_DNA"/>
</dbReference>
<dbReference type="Proteomes" id="UP000693972">
    <property type="component" value="Unassembled WGS sequence"/>
</dbReference>
<sequence>MNTTKTINALRRGFADQTRAQKLATTQAMLTATADCVNDLRQLVQETDAAAQRRKAKRRETEVDPKPPVKPVRVAEPSKPRKPKYSGL</sequence>
<dbReference type="RefSeq" id="WP_257892779.1">
    <property type="nucleotide sequence ID" value="NZ_JAIMBW010000001.1"/>
</dbReference>
<dbReference type="AlphaFoldDB" id="A0A975TY88"/>
<protein>
    <submittedName>
        <fullName evidence="2">Uncharacterized protein</fullName>
    </submittedName>
</protein>
<reference evidence="2 3" key="1">
    <citation type="submission" date="2021-07" db="EMBL/GenBank/DDBJ databases">
        <title>Karlodiniumbacter phycospheric gen. nov., sp. nov., a phycosphere bacterium isolated from karlodinium veneficum.</title>
        <authorList>
            <person name="Peng Y."/>
            <person name="Jiang L."/>
            <person name="Lee J."/>
        </authorList>
    </citation>
    <scope>NUCLEOTIDE SEQUENCE</scope>
    <source>
        <strain evidence="2 3">N5</strain>
    </source>
</reference>